<evidence type="ECO:0000256" key="22">
    <source>
        <dbReference type="ARBA" id="ARBA00048101"/>
    </source>
</evidence>
<evidence type="ECO:0000256" key="6">
    <source>
        <dbReference type="ARBA" id="ARBA00022782"/>
    </source>
</evidence>
<dbReference type="Ensembl" id="ENSAMET00000045551.1">
    <property type="protein sequence ID" value="ENSAMEP00000041088.1"/>
    <property type="gene ID" value="ENSAMEG00000025565.1"/>
</dbReference>
<keyword evidence="8" id="KW-0378">Hydrolase</keyword>
<gene>
    <name evidence="26" type="primary">PLD6</name>
</gene>
<dbReference type="PROSITE" id="PS50035">
    <property type="entry name" value="PLD"/>
    <property type="match status" value="1"/>
</dbReference>
<evidence type="ECO:0000313" key="27">
    <source>
        <dbReference type="Proteomes" id="UP000008912"/>
    </source>
</evidence>
<keyword evidence="4" id="KW-0479">Metal-binding</keyword>
<evidence type="ECO:0000256" key="19">
    <source>
        <dbReference type="ARBA" id="ARBA00042226"/>
    </source>
</evidence>
<keyword evidence="13" id="KW-0496">Mitochondrion</keyword>
<dbReference type="PANTHER" id="PTHR43856">
    <property type="entry name" value="CARDIOLIPIN HYDROLASE"/>
    <property type="match status" value="1"/>
</dbReference>
<dbReference type="GeneTree" id="ENSGT00390000004368"/>
<sequence length="517" mass="56509">MWLARAQVRRTGAAVQGWGCACVSRGWLYRAGGVRACWAVCVSEGAEHMPGGRCVCVSEGAEGMRGGGVCVCVCVCVGRGRMHAWWALYVYVRGDGSTGLGVCMRGGGVCVWRWLYRPGGAHACYTRCVCVCVEGGPNAVESVCVCVSGDGCTGLGVRMRAGQCVCVCVWWRGQCVCVCVGWRGQCVCVRVCVCVCGGGGRTQSGTRGWRMRRRGGQARTWWSARGRLRVRMRAGWCVGVGGGRTHVAGRGAGVSGSGWWGRRASVAGGSERRRGGQRGRGLSAGREGMERLRWQVAAVATLGLALVLEALPSVLHWLRVGRRQQRRRPPRREVLFFPSQVTCTEALLQAPGEGLSGPPAGCPCSLPHGESSLSRLLSALLAARVSLELCLFAFSSPQLGRAVQLLHKRGVRIRVITDCDYMALNGSQIGLLRKAGIQVRHDQDLGYMHHKFAIVDKKMLITGSLNWTTQAIQNNRENVLIMEDEEYVRLFLEEFERIWEEFNPTKYTFFPPKKQSH</sequence>
<keyword evidence="7" id="KW-1000">Mitochondrion outer membrane</keyword>
<evidence type="ECO:0000256" key="13">
    <source>
        <dbReference type="ARBA" id="ARBA00023128"/>
    </source>
</evidence>
<dbReference type="GO" id="GO:0051321">
    <property type="term" value="P:meiotic cell cycle"/>
    <property type="evidence" value="ECO:0007669"/>
    <property type="project" value="UniProtKB-KW"/>
</dbReference>
<dbReference type="AlphaFoldDB" id="A0A7N5KJC1"/>
<keyword evidence="5" id="KW-0255">Endonuclease</keyword>
<dbReference type="Gene3D" id="3.30.870.10">
    <property type="entry name" value="Endonuclease Chain A"/>
    <property type="match status" value="1"/>
</dbReference>
<dbReference type="GO" id="GO:0008081">
    <property type="term" value="F:phosphoric diester hydrolase activity"/>
    <property type="evidence" value="ECO:0007669"/>
    <property type="project" value="UniProtKB-ARBA"/>
</dbReference>
<keyword evidence="10" id="KW-0442">Lipid degradation</keyword>
<organism evidence="26 27">
    <name type="scientific">Ailuropoda melanoleuca</name>
    <name type="common">Giant panda</name>
    <dbReference type="NCBI Taxonomy" id="9646"/>
    <lineage>
        <taxon>Eukaryota</taxon>
        <taxon>Metazoa</taxon>
        <taxon>Chordata</taxon>
        <taxon>Craniata</taxon>
        <taxon>Vertebrata</taxon>
        <taxon>Euteleostomi</taxon>
        <taxon>Mammalia</taxon>
        <taxon>Eutheria</taxon>
        <taxon>Laurasiatheria</taxon>
        <taxon>Carnivora</taxon>
        <taxon>Caniformia</taxon>
        <taxon>Ursidae</taxon>
        <taxon>Ailuropoda</taxon>
    </lineage>
</organism>
<evidence type="ECO:0000256" key="23">
    <source>
        <dbReference type="ARBA" id="ARBA00064628"/>
    </source>
</evidence>
<keyword evidence="9" id="KW-0744">Spermatogenesis</keyword>
<evidence type="ECO:0000256" key="8">
    <source>
        <dbReference type="ARBA" id="ARBA00022801"/>
    </source>
</evidence>
<name>A0A7N5KJC1_AILME</name>
<keyword evidence="15" id="KW-0469">Meiosis</keyword>
<evidence type="ECO:0000256" key="4">
    <source>
        <dbReference type="ARBA" id="ARBA00022723"/>
    </source>
</evidence>
<keyword evidence="12" id="KW-0443">Lipid metabolism</keyword>
<evidence type="ECO:0000256" key="14">
    <source>
        <dbReference type="ARBA" id="ARBA00023136"/>
    </source>
</evidence>
<dbReference type="PROSITE" id="PS51257">
    <property type="entry name" value="PROKAR_LIPOPROTEIN"/>
    <property type="match status" value="1"/>
</dbReference>
<evidence type="ECO:0000256" key="3">
    <source>
        <dbReference type="ARBA" id="ARBA00022722"/>
    </source>
</evidence>
<evidence type="ECO:0000256" key="7">
    <source>
        <dbReference type="ARBA" id="ARBA00022787"/>
    </source>
</evidence>
<evidence type="ECO:0000256" key="16">
    <source>
        <dbReference type="ARBA" id="ARBA00038012"/>
    </source>
</evidence>
<dbReference type="GO" id="GO:0042802">
    <property type="term" value="F:identical protein binding"/>
    <property type="evidence" value="ECO:0007669"/>
    <property type="project" value="UniProtKB-ARBA"/>
</dbReference>
<dbReference type="Pfam" id="PF13091">
    <property type="entry name" value="PLDc_2"/>
    <property type="match status" value="1"/>
</dbReference>
<dbReference type="GO" id="GO:0007283">
    <property type="term" value="P:spermatogenesis"/>
    <property type="evidence" value="ECO:0007669"/>
    <property type="project" value="UniProtKB-KW"/>
</dbReference>
<keyword evidence="11 24" id="KW-1133">Transmembrane helix</keyword>
<evidence type="ECO:0000256" key="15">
    <source>
        <dbReference type="ARBA" id="ARBA00023254"/>
    </source>
</evidence>
<comment type="similarity">
    <text evidence="16">Belongs to the phospholipase D family. MitoPLD/Zucchini subfamily.</text>
</comment>
<keyword evidence="6" id="KW-0221">Differentiation</keyword>
<dbReference type="InParanoid" id="A0A7N5KJC1"/>
<evidence type="ECO:0000256" key="5">
    <source>
        <dbReference type="ARBA" id="ARBA00022759"/>
    </source>
</evidence>
<evidence type="ECO:0000256" key="1">
    <source>
        <dbReference type="ARBA" id="ARBA00004572"/>
    </source>
</evidence>
<dbReference type="GO" id="GO:0046872">
    <property type="term" value="F:metal ion binding"/>
    <property type="evidence" value="ECO:0007669"/>
    <property type="project" value="UniProtKB-KW"/>
</dbReference>
<dbReference type="GO" id="GO:0034587">
    <property type="term" value="P:piRNA processing"/>
    <property type="evidence" value="ECO:0007669"/>
    <property type="project" value="TreeGrafter"/>
</dbReference>
<dbReference type="InterPro" id="IPR025202">
    <property type="entry name" value="PLD-like_dom"/>
</dbReference>
<feature type="transmembrane region" description="Helical" evidence="24">
    <location>
        <begin position="294"/>
        <end position="318"/>
    </location>
</feature>
<reference evidence="26 27" key="1">
    <citation type="journal article" date="2010" name="Nature">
        <title>The sequence and de novo assembly of the giant panda genome.</title>
        <authorList>
            <person name="Li R."/>
            <person name="Fan W."/>
            <person name="Tian G."/>
            <person name="Zhu H."/>
            <person name="He L."/>
            <person name="Cai J."/>
            <person name="Huang Q."/>
            <person name="Cai Q."/>
            <person name="Li B."/>
            <person name="Bai Y."/>
            <person name="Zhang Z."/>
            <person name="Zhang Y."/>
            <person name="Wang W."/>
            <person name="Li J."/>
            <person name="Wei F."/>
            <person name="Li H."/>
            <person name="Jian M."/>
            <person name="Li J."/>
            <person name="Zhang Z."/>
            <person name="Nielsen R."/>
            <person name="Li D."/>
            <person name="Gu W."/>
            <person name="Yang Z."/>
            <person name="Xuan Z."/>
            <person name="Ryder O.A."/>
            <person name="Leung F.C."/>
            <person name="Zhou Y."/>
            <person name="Cao J."/>
            <person name="Sun X."/>
            <person name="Fu Y."/>
            <person name="Fang X."/>
            <person name="Guo X."/>
            <person name="Wang B."/>
            <person name="Hou R."/>
            <person name="Shen F."/>
            <person name="Mu B."/>
            <person name="Ni P."/>
            <person name="Lin R."/>
            <person name="Qian W."/>
            <person name="Wang G."/>
            <person name="Yu C."/>
            <person name="Nie W."/>
            <person name="Wang J."/>
            <person name="Wu Z."/>
            <person name="Liang H."/>
            <person name="Min J."/>
            <person name="Wu Q."/>
            <person name="Cheng S."/>
            <person name="Ruan J."/>
            <person name="Wang M."/>
            <person name="Shi Z."/>
            <person name="Wen M."/>
            <person name="Liu B."/>
            <person name="Ren X."/>
            <person name="Zheng H."/>
            <person name="Dong D."/>
            <person name="Cook K."/>
            <person name="Shan G."/>
            <person name="Zhang H."/>
            <person name="Kosiol C."/>
            <person name="Xie X."/>
            <person name="Lu Z."/>
            <person name="Zheng H."/>
            <person name="Li Y."/>
            <person name="Steiner C.C."/>
            <person name="Lam T.T."/>
            <person name="Lin S."/>
            <person name="Zhang Q."/>
            <person name="Li G."/>
            <person name="Tian J."/>
            <person name="Gong T."/>
            <person name="Liu H."/>
            <person name="Zhang D."/>
            <person name="Fang L."/>
            <person name="Ye C."/>
            <person name="Zhang J."/>
            <person name="Hu W."/>
            <person name="Xu A."/>
            <person name="Ren Y."/>
            <person name="Zhang G."/>
            <person name="Bruford M.W."/>
            <person name="Li Q."/>
            <person name="Ma L."/>
            <person name="Guo Y."/>
            <person name="An N."/>
            <person name="Hu Y."/>
            <person name="Zheng Y."/>
            <person name="Shi Y."/>
            <person name="Li Z."/>
            <person name="Liu Q."/>
            <person name="Chen Y."/>
            <person name="Zhao J."/>
            <person name="Qu N."/>
            <person name="Zhao S."/>
            <person name="Tian F."/>
            <person name="Wang X."/>
            <person name="Wang H."/>
            <person name="Xu L."/>
            <person name="Liu X."/>
            <person name="Vinar T."/>
            <person name="Wang Y."/>
            <person name="Lam T.W."/>
            <person name="Yiu S.M."/>
            <person name="Liu S."/>
            <person name="Zhang H."/>
            <person name="Li D."/>
            <person name="Huang Y."/>
            <person name="Wang X."/>
            <person name="Yang G."/>
            <person name="Jiang Z."/>
            <person name="Wang J."/>
            <person name="Qin N."/>
            <person name="Li L."/>
            <person name="Li J."/>
            <person name="Bolund L."/>
            <person name="Kristiansen K."/>
            <person name="Wong G.K."/>
            <person name="Olson M."/>
            <person name="Zhang X."/>
            <person name="Li S."/>
            <person name="Yang H."/>
            <person name="Wang J."/>
            <person name="Wang J."/>
        </authorList>
    </citation>
    <scope>NUCLEOTIDE SEQUENCE [LARGE SCALE GENOMIC DNA]</scope>
</reference>
<dbReference type="Proteomes" id="UP000008912">
    <property type="component" value="Unassembled WGS sequence"/>
</dbReference>
<evidence type="ECO:0000256" key="20">
    <source>
        <dbReference type="ARBA" id="ARBA00043135"/>
    </source>
</evidence>
<dbReference type="PANTHER" id="PTHR43856:SF1">
    <property type="entry name" value="MITOCHONDRIAL CARDIOLIPIN HYDROLASE"/>
    <property type="match status" value="1"/>
</dbReference>
<keyword evidence="2 24" id="KW-0812">Transmembrane</keyword>
<evidence type="ECO:0000259" key="25">
    <source>
        <dbReference type="PROSITE" id="PS50035"/>
    </source>
</evidence>
<reference evidence="26" key="3">
    <citation type="submission" date="2025-09" db="UniProtKB">
        <authorList>
            <consortium name="Ensembl"/>
        </authorList>
    </citation>
    <scope>IDENTIFICATION</scope>
</reference>
<comment type="subunit">
    <text evidence="23">Homodimer. Interacts with MOV10L1. Interacts with MIGA1 and MIGA2; possibly facilitating homodimer formation. Interacts with GK2.</text>
</comment>
<evidence type="ECO:0000256" key="10">
    <source>
        <dbReference type="ARBA" id="ARBA00022963"/>
    </source>
</evidence>
<dbReference type="GO" id="GO:0016042">
    <property type="term" value="P:lipid catabolic process"/>
    <property type="evidence" value="ECO:0007669"/>
    <property type="project" value="UniProtKB-KW"/>
</dbReference>
<evidence type="ECO:0000256" key="12">
    <source>
        <dbReference type="ARBA" id="ARBA00023098"/>
    </source>
</evidence>
<evidence type="ECO:0000256" key="17">
    <source>
        <dbReference type="ARBA" id="ARBA00040549"/>
    </source>
</evidence>
<evidence type="ECO:0000256" key="11">
    <source>
        <dbReference type="ARBA" id="ARBA00022989"/>
    </source>
</evidence>
<feature type="domain" description="PLD phosphodiesterase" evidence="25">
    <location>
        <begin position="444"/>
        <end position="471"/>
    </location>
</feature>
<evidence type="ECO:0000256" key="2">
    <source>
        <dbReference type="ARBA" id="ARBA00022692"/>
    </source>
</evidence>
<dbReference type="SUPFAM" id="SSF56024">
    <property type="entry name" value="Phospholipase D/nuclease"/>
    <property type="match status" value="1"/>
</dbReference>
<comment type="catalytic activity">
    <reaction evidence="22">
        <text>a cardiolipin + H2O = a 1,2-diacyl-sn-glycero-3-phospho-(1'-sn-glycerol) + a 1,2-diacyl-sn-glycero-3-phosphate + H(+)</text>
        <dbReference type="Rhea" id="RHEA:44884"/>
        <dbReference type="ChEBI" id="CHEBI:15377"/>
        <dbReference type="ChEBI" id="CHEBI:15378"/>
        <dbReference type="ChEBI" id="CHEBI:58608"/>
        <dbReference type="ChEBI" id="CHEBI:62237"/>
        <dbReference type="ChEBI" id="CHEBI:64716"/>
    </reaction>
    <physiologicalReaction direction="left-to-right" evidence="22">
        <dbReference type="Rhea" id="RHEA:44885"/>
    </physiologicalReaction>
</comment>
<keyword evidence="27" id="KW-1185">Reference proteome</keyword>
<protein>
    <recommendedName>
        <fullName evidence="17">Mitochondrial cardiolipin hydrolase</fullName>
    </recommendedName>
    <alternativeName>
        <fullName evidence="19">Choline phosphatase 6</fullName>
    </alternativeName>
    <alternativeName>
        <fullName evidence="21">Mitochondrial phospholipase</fullName>
    </alternativeName>
    <alternativeName>
        <fullName evidence="20">Phosphatidylcholine-hydrolyzing phospholipase D6</fullName>
    </alternativeName>
    <alternativeName>
        <fullName evidence="18">Phospholipase D6</fullName>
    </alternativeName>
</protein>
<evidence type="ECO:0000313" key="26">
    <source>
        <dbReference type="Ensembl" id="ENSAMEP00000041088.1"/>
    </source>
</evidence>
<reference evidence="26" key="2">
    <citation type="submission" date="2025-08" db="UniProtKB">
        <authorList>
            <consortium name="Ensembl"/>
        </authorList>
    </citation>
    <scope>IDENTIFICATION</scope>
</reference>
<evidence type="ECO:0000256" key="9">
    <source>
        <dbReference type="ARBA" id="ARBA00022871"/>
    </source>
</evidence>
<dbReference type="GO" id="GO:0016891">
    <property type="term" value="F:RNA endonuclease activity producing 5'-phosphomonoesters, hydrolytic mechanism"/>
    <property type="evidence" value="ECO:0007669"/>
    <property type="project" value="TreeGrafter"/>
</dbReference>
<keyword evidence="3" id="KW-0540">Nuclease</keyword>
<dbReference type="GO" id="GO:0004620">
    <property type="term" value="F:phospholipase activity"/>
    <property type="evidence" value="ECO:0007669"/>
    <property type="project" value="UniProtKB-ARBA"/>
</dbReference>
<dbReference type="SMART" id="SM00155">
    <property type="entry name" value="PLDc"/>
    <property type="match status" value="1"/>
</dbReference>
<proteinExistence type="inferred from homology"/>
<dbReference type="GO" id="GO:0030154">
    <property type="term" value="P:cell differentiation"/>
    <property type="evidence" value="ECO:0007669"/>
    <property type="project" value="UniProtKB-KW"/>
</dbReference>
<dbReference type="InterPro" id="IPR001736">
    <property type="entry name" value="PLipase_D/transphosphatidylase"/>
</dbReference>
<dbReference type="FunFam" id="3.30.870.10:FF:000030">
    <property type="entry name" value="mitochondrial cardiolipin hydrolase"/>
    <property type="match status" value="1"/>
</dbReference>
<evidence type="ECO:0000256" key="21">
    <source>
        <dbReference type="ARBA" id="ARBA00043167"/>
    </source>
</evidence>
<evidence type="ECO:0000256" key="18">
    <source>
        <dbReference type="ARBA" id="ARBA00041680"/>
    </source>
</evidence>
<dbReference type="CDD" id="cd09171">
    <property type="entry name" value="PLDc_vPLD6_like"/>
    <property type="match status" value="1"/>
</dbReference>
<accession>A0A7N5KJC1</accession>
<evidence type="ECO:0000256" key="24">
    <source>
        <dbReference type="SAM" id="Phobius"/>
    </source>
</evidence>
<comment type="subcellular location">
    <subcellularLocation>
        <location evidence="1">Mitochondrion outer membrane</location>
        <topology evidence="1">Single-pass membrane protein</topology>
    </subcellularLocation>
</comment>
<keyword evidence="14 24" id="KW-0472">Membrane</keyword>
<dbReference type="GO" id="GO:0005741">
    <property type="term" value="C:mitochondrial outer membrane"/>
    <property type="evidence" value="ECO:0007669"/>
    <property type="project" value="UniProtKB-SubCell"/>
</dbReference>
<dbReference type="InterPro" id="IPR051406">
    <property type="entry name" value="PLD_domain"/>
</dbReference>